<evidence type="ECO:0000313" key="3">
    <source>
        <dbReference type="Proteomes" id="UP000178912"/>
    </source>
</evidence>
<organism evidence="2 3">
    <name type="scientific">Rhynchosporium agropyri</name>
    <dbReference type="NCBI Taxonomy" id="914238"/>
    <lineage>
        <taxon>Eukaryota</taxon>
        <taxon>Fungi</taxon>
        <taxon>Dikarya</taxon>
        <taxon>Ascomycota</taxon>
        <taxon>Pezizomycotina</taxon>
        <taxon>Leotiomycetes</taxon>
        <taxon>Helotiales</taxon>
        <taxon>Ploettnerulaceae</taxon>
        <taxon>Rhynchosporium</taxon>
    </lineage>
</organism>
<keyword evidence="3" id="KW-1185">Reference proteome</keyword>
<feature type="region of interest" description="Disordered" evidence="1">
    <location>
        <begin position="487"/>
        <end position="512"/>
    </location>
</feature>
<dbReference type="Proteomes" id="UP000178912">
    <property type="component" value="Unassembled WGS sequence"/>
</dbReference>
<evidence type="ECO:0000313" key="2">
    <source>
        <dbReference type="EMBL" id="CZT07351.1"/>
    </source>
</evidence>
<dbReference type="EMBL" id="FJUX01000095">
    <property type="protein sequence ID" value="CZT07351.1"/>
    <property type="molecule type" value="Genomic_DNA"/>
</dbReference>
<dbReference type="PANTHER" id="PTHR36847">
    <property type="entry name" value="AMIDOLIGASE ENZYME"/>
    <property type="match status" value="1"/>
</dbReference>
<protein>
    <recommendedName>
        <fullName evidence="4">Amidoligase enzyme</fullName>
    </recommendedName>
</protein>
<evidence type="ECO:0008006" key="4">
    <source>
        <dbReference type="Google" id="ProtNLM"/>
    </source>
</evidence>
<sequence>MSSASSSEPLSAPSSLSTNDLTYGVELEFVFAFHEDLIVFTNDADYTVLKDIPYSTRQLPRFSRINSTFSPNRIYNSWVVQSSRSDHTGNKLLQPWGKEPLQIVANVLRQNIPAFVGLNASRDLDILDTLDNNTKKTLNWKNRYQWRITKDHSVCGVGSQNLDTWLPSKSIQADKWDSLGVELISPIMNSNTPGDMVRIEEIVNALAKDSPRTAAFITNQCGLHVHIQGPNSLQFQTELSMSEDDAERHKAKVWAEFALILLVYEVEIARLHPPCRRPGHPNAEYQFQSNRLGFMKEDVANVFPSRLVGPTVGTSINDCIGVDCSTRAISQKASIPVIRQGLSDYSDSDIVALLNWPRTLRAGEYQKVYRDLGDKDRQVNMTYLMRTPNLPQTIEFRQAKGSLKGSDIKHWVEFCIGLVRLAHLYAADPALFPVKNWRDVRLPNGSFETNRINVFDLMRDMGLSAEAIAYWEQKISTYRAFRTNDEHDRLDDEVPPEDYVSSGDGSGGSLGK</sequence>
<dbReference type="OrthoDB" id="412402at2759"/>
<dbReference type="InterPro" id="IPR022025">
    <property type="entry name" value="Amidoligase_2"/>
</dbReference>
<dbReference type="AlphaFoldDB" id="A0A1E1L9V9"/>
<name>A0A1E1L9V9_9HELO</name>
<proteinExistence type="predicted"/>
<evidence type="ECO:0000256" key="1">
    <source>
        <dbReference type="SAM" id="MobiDB-lite"/>
    </source>
</evidence>
<gene>
    <name evidence="2" type="ORF">RAG0_12843</name>
</gene>
<dbReference type="Pfam" id="PF12224">
    <property type="entry name" value="Amidoligase_2"/>
    <property type="match status" value="1"/>
</dbReference>
<accession>A0A1E1L9V9</accession>
<reference evidence="3" key="1">
    <citation type="submission" date="2016-03" db="EMBL/GenBank/DDBJ databases">
        <authorList>
            <person name="Guldener U."/>
        </authorList>
    </citation>
    <scope>NUCLEOTIDE SEQUENCE [LARGE SCALE GENOMIC DNA]</scope>
    <source>
        <strain evidence="3">04CH-RAC-A.6.1</strain>
    </source>
</reference>
<dbReference type="PANTHER" id="PTHR36847:SF1">
    <property type="entry name" value="AMIDOLIGASE ENZYME"/>
    <property type="match status" value="1"/>
</dbReference>